<evidence type="ECO:0000313" key="2">
    <source>
        <dbReference type="EMBL" id="CAL8080695.1"/>
    </source>
</evidence>
<accession>A0ABP1PWS9</accession>
<sequence length="294" mass="32395">MQNSNREKGICTLLATQSDCRPANVPGTVTQTRVTHFTFFERIANPCEIAPAPSPINHASASSSLVVSTTTTVSPTEITTTISSVDFYEAMLASLELALGKIQILESADPSLPECNGISLDSLPSTPIMDAMNEADAIQQTYKSGIYLTTHFHLMALDRQMSQSGESNIPDEQLEDDVPTWRFLRCGNETESLPSSLKDVTSQMENILCTMLTSASDEQRASFREPFNKLGKTVLYRYHSSCATLQTRDCLVVREAKQALTLIHRKFSQLMTNANRAGSSNSHDEQEDDMDNSL</sequence>
<dbReference type="Proteomes" id="UP001642540">
    <property type="component" value="Unassembled WGS sequence"/>
</dbReference>
<name>A0ABP1PWS9_9HEXA</name>
<evidence type="ECO:0000256" key="1">
    <source>
        <dbReference type="SAM" id="MobiDB-lite"/>
    </source>
</evidence>
<proteinExistence type="predicted"/>
<organism evidence="2 3">
    <name type="scientific">Orchesella dallaii</name>
    <dbReference type="NCBI Taxonomy" id="48710"/>
    <lineage>
        <taxon>Eukaryota</taxon>
        <taxon>Metazoa</taxon>
        <taxon>Ecdysozoa</taxon>
        <taxon>Arthropoda</taxon>
        <taxon>Hexapoda</taxon>
        <taxon>Collembola</taxon>
        <taxon>Entomobryomorpha</taxon>
        <taxon>Entomobryoidea</taxon>
        <taxon>Orchesellidae</taxon>
        <taxon>Orchesellinae</taxon>
        <taxon>Orchesella</taxon>
    </lineage>
</organism>
<comment type="caution">
    <text evidence="2">The sequence shown here is derived from an EMBL/GenBank/DDBJ whole genome shotgun (WGS) entry which is preliminary data.</text>
</comment>
<gene>
    <name evidence="2" type="ORF">ODALV1_LOCUS4711</name>
</gene>
<feature type="compositionally biased region" description="Acidic residues" evidence="1">
    <location>
        <begin position="285"/>
        <end position="294"/>
    </location>
</feature>
<feature type="region of interest" description="Disordered" evidence="1">
    <location>
        <begin position="275"/>
        <end position="294"/>
    </location>
</feature>
<keyword evidence="3" id="KW-1185">Reference proteome</keyword>
<dbReference type="EMBL" id="CAXLJM020000014">
    <property type="protein sequence ID" value="CAL8080695.1"/>
    <property type="molecule type" value="Genomic_DNA"/>
</dbReference>
<protein>
    <submittedName>
        <fullName evidence="2">Uncharacterized protein</fullName>
    </submittedName>
</protein>
<reference evidence="2 3" key="1">
    <citation type="submission" date="2024-08" db="EMBL/GenBank/DDBJ databases">
        <authorList>
            <person name="Cucini C."/>
            <person name="Frati F."/>
        </authorList>
    </citation>
    <scope>NUCLEOTIDE SEQUENCE [LARGE SCALE GENOMIC DNA]</scope>
</reference>
<evidence type="ECO:0000313" key="3">
    <source>
        <dbReference type="Proteomes" id="UP001642540"/>
    </source>
</evidence>